<sequence length="64" mass="7667">MKNARRYLANETYFVVDDLTLKDLKEKRRWKNEVSQLFANGTFLHFSGGRWRTRDGRPFAFHSS</sequence>
<proteinExistence type="predicted"/>
<protein>
    <submittedName>
        <fullName evidence="1">Uncharacterized protein</fullName>
    </submittedName>
</protein>
<dbReference type="Proteomes" id="UP001152320">
    <property type="component" value="Chromosome 20"/>
</dbReference>
<gene>
    <name evidence="1" type="ORF">HOLleu_38044</name>
</gene>
<dbReference type="AlphaFoldDB" id="A0A9Q0YKE6"/>
<comment type="caution">
    <text evidence="1">The sequence shown here is derived from an EMBL/GenBank/DDBJ whole genome shotgun (WGS) entry which is preliminary data.</text>
</comment>
<dbReference type="EMBL" id="JAIZAY010000020">
    <property type="protein sequence ID" value="KAJ8022991.1"/>
    <property type="molecule type" value="Genomic_DNA"/>
</dbReference>
<evidence type="ECO:0000313" key="1">
    <source>
        <dbReference type="EMBL" id="KAJ8022991.1"/>
    </source>
</evidence>
<reference evidence="1" key="1">
    <citation type="submission" date="2021-10" db="EMBL/GenBank/DDBJ databases">
        <title>Tropical sea cucumber genome reveals ecological adaptation and Cuvierian tubules defense mechanism.</title>
        <authorList>
            <person name="Chen T."/>
        </authorList>
    </citation>
    <scope>NUCLEOTIDE SEQUENCE</scope>
    <source>
        <strain evidence="1">Nanhai2018</strain>
        <tissue evidence="1">Muscle</tissue>
    </source>
</reference>
<name>A0A9Q0YKE6_HOLLE</name>
<organism evidence="1 2">
    <name type="scientific">Holothuria leucospilota</name>
    <name type="common">Black long sea cucumber</name>
    <name type="synonym">Mertensiothuria leucospilota</name>
    <dbReference type="NCBI Taxonomy" id="206669"/>
    <lineage>
        <taxon>Eukaryota</taxon>
        <taxon>Metazoa</taxon>
        <taxon>Echinodermata</taxon>
        <taxon>Eleutherozoa</taxon>
        <taxon>Echinozoa</taxon>
        <taxon>Holothuroidea</taxon>
        <taxon>Aspidochirotacea</taxon>
        <taxon>Aspidochirotida</taxon>
        <taxon>Holothuriidae</taxon>
        <taxon>Holothuria</taxon>
    </lineage>
</organism>
<evidence type="ECO:0000313" key="2">
    <source>
        <dbReference type="Proteomes" id="UP001152320"/>
    </source>
</evidence>
<accession>A0A9Q0YKE6</accession>
<keyword evidence="2" id="KW-1185">Reference proteome</keyword>